<accession>A0A1H8IHW4</accession>
<keyword evidence="2" id="KW-1185">Reference proteome</keyword>
<evidence type="ECO:0000313" key="1">
    <source>
        <dbReference type="EMBL" id="SEN68470.1"/>
    </source>
</evidence>
<evidence type="ECO:0000313" key="2">
    <source>
        <dbReference type="Proteomes" id="UP000183002"/>
    </source>
</evidence>
<dbReference type="STRING" id="1077947.SAMN05216227_102059"/>
<evidence type="ECO:0008006" key="3">
    <source>
        <dbReference type="Google" id="ProtNLM"/>
    </source>
</evidence>
<dbReference type="SUPFAM" id="SSF81301">
    <property type="entry name" value="Nucleotidyltransferase"/>
    <property type="match status" value="1"/>
</dbReference>
<protein>
    <recommendedName>
        <fullName evidence="3">Poly A polymerase head domain-containing protein</fullName>
    </recommendedName>
</protein>
<dbReference type="AlphaFoldDB" id="A0A1H8IHW4"/>
<organism evidence="1 2">
    <name type="scientific">Pseudorhodobacter antarcticus</name>
    <dbReference type="NCBI Taxonomy" id="1077947"/>
    <lineage>
        <taxon>Bacteria</taxon>
        <taxon>Pseudomonadati</taxon>
        <taxon>Pseudomonadota</taxon>
        <taxon>Alphaproteobacteria</taxon>
        <taxon>Rhodobacterales</taxon>
        <taxon>Paracoccaceae</taxon>
        <taxon>Pseudorhodobacter</taxon>
    </lineage>
</organism>
<dbReference type="OrthoDB" id="8447982at2"/>
<proteinExistence type="predicted"/>
<dbReference type="InterPro" id="IPR043519">
    <property type="entry name" value="NT_sf"/>
</dbReference>
<gene>
    <name evidence="1" type="ORF">SAMN05216227_102059</name>
</gene>
<dbReference type="EMBL" id="FOCO01000020">
    <property type="protein sequence ID" value="SEN68470.1"/>
    <property type="molecule type" value="Genomic_DNA"/>
</dbReference>
<dbReference type="Proteomes" id="UP000183002">
    <property type="component" value="Unassembled WGS sequence"/>
</dbReference>
<name>A0A1H8IHW4_9RHOB</name>
<dbReference type="RefSeq" id="WP_050519964.1">
    <property type="nucleotide sequence ID" value="NZ_FOCO01000020.1"/>
</dbReference>
<sequence length="176" mass="19649">MSKILELIAFMEEVDDAIYEHYKHHPFRMSYVIAGGALRDTLLGQPVKDIDVVVENAAGWGVPWPDTTSYGPTGGFIATEGAFTVRGLPLNLIYRGGDISIQSMMEYHSMAVSNVFWARGALTIDKRFLRDAADKQHTVNRERWGGVGGGVGNSVDEQMLQKYIDKITAKYPWPLR</sequence>
<dbReference type="Gene3D" id="3.30.460.10">
    <property type="entry name" value="Beta Polymerase, domain 2"/>
    <property type="match status" value="1"/>
</dbReference>
<reference evidence="1 2" key="1">
    <citation type="submission" date="2016-10" db="EMBL/GenBank/DDBJ databases">
        <authorList>
            <person name="de Groot N.N."/>
        </authorList>
    </citation>
    <scope>NUCLEOTIDE SEQUENCE [LARGE SCALE GENOMIC DNA]</scope>
    <source>
        <strain evidence="1 2">CGMCC 1.10836</strain>
    </source>
</reference>